<evidence type="ECO:0000313" key="3">
    <source>
        <dbReference type="EMBL" id="GAP49692.1"/>
    </source>
</evidence>
<gene>
    <name evidence="3" type="ORF">SAZU_4555</name>
</gene>
<dbReference type="PATRIC" id="fig|146537.3.peg.4788"/>
<feature type="region of interest" description="Disordered" evidence="1">
    <location>
        <begin position="90"/>
        <end position="112"/>
    </location>
</feature>
<dbReference type="NCBIfam" id="NF041824">
    <property type="entry name" value="daptide_HExxH"/>
    <property type="match status" value="1"/>
</dbReference>
<dbReference type="RefSeq" id="WP_059419709.1">
    <property type="nucleotide sequence ID" value="NZ_DF968309.1"/>
</dbReference>
<keyword evidence="2" id="KW-1133">Transmembrane helix</keyword>
<feature type="transmembrane region" description="Helical" evidence="2">
    <location>
        <begin position="415"/>
        <end position="433"/>
    </location>
</feature>
<evidence type="ECO:0000256" key="1">
    <source>
        <dbReference type="SAM" id="MobiDB-lite"/>
    </source>
</evidence>
<dbReference type="EMBL" id="DF968309">
    <property type="protein sequence ID" value="GAP49692.1"/>
    <property type="molecule type" value="Genomic_DNA"/>
</dbReference>
<accession>A0A0K8PP94</accession>
<feature type="transmembrane region" description="Helical" evidence="2">
    <location>
        <begin position="371"/>
        <end position="395"/>
    </location>
</feature>
<dbReference type="Proteomes" id="UP000053859">
    <property type="component" value="Unassembled WGS sequence"/>
</dbReference>
<protein>
    <recommendedName>
        <fullName evidence="5">Peptide zinc metalloprotease protein</fullName>
    </recommendedName>
</protein>
<proteinExistence type="predicted"/>
<evidence type="ECO:0008006" key="5">
    <source>
        <dbReference type="Google" id="ProtNLM"/>
    </source>
</evidence>
<reference evidence="3" key="1">
    <citation type="journal article" date="2015" name="Genome Announc.">
        <title>Draft Genome Sequence of Thiostrepton-Producing Streptomyces azureus ATCC 14921.</title>
        <authorList>
            <person name="Sakihara K."/>
            <person name="Maeda J."/>
            <person name="Tashiro K."/>
            <person name="Fujino Y."/>
            <person name="Kuhara S."/>
            <person name="Ohshima T."/>
            <person name="Ogata S."/>
            <person name="Doi K."/>
        </authorList>
    </citation>
    <scope>NUCLEOTIDE SEQUENCE [LARGE SCALE GENOMIC DNA]</scope>
    <source>
        <strain evidence="3">ATCC14921</strain>
    </source>
</reference>
<feature type="transmembrane region" description="Helical" evidence="2">
    <location>
        <begin position="251"/>
        <end position="271"/>
    </location>
</feature>
<keyword evidence="4" id="KW-1185">Reference proteome</keyword>
<dbReference type="OrthoDB" id="4640801at2"/>
<feature type="transmembrane region" description="Helical" evidence="2">
    <location>
        <begin position="159"/>
        <end position="179"/>
    </location>
</feature>
<sequence>MATTTPLLARLPDVRVHPPQDDGAPWLVQNGERYFRVGADAARLLDRLDGTCSPAGLAEDLGAPWTEQRVREALKSFARFGLLADSDGVGGASGESAHGTSGGGSVRRKPAGRSAQVTAGRLRFVPPMTLQFTLWNPDRLMDRLLPVTRALLSRRGLTVLLLLVIAGLMALTAQAQTVWQAVSTPPSAQTYLSVFTGVLLVTGVHEVGHGAVLAHYGQRPTRVGMMFYYLTPAFFCDVSDGWRLPRKEQRVAVALAGVGVQTVIGATAALAAPATSGQVRSSLLIFAVVCYLYGVFNLLPLVKFDGYLALMSHVDIPNLRAKAMADARAATLIRVAGGHRPRELPQIRWAVAYGVACQVFPLYLIGTGLTVVAGLIGGLPFGALLLWLLVLALAFQACKVLRRVVGEVRTAGGSVLRLAGVALTALAAVTVLLTQVTVDRQMPAGYATVHGRPVLVLPPGTDSSSVTVGAPVLLRTQGFLFGRTLGRTTLAPGAARTARVPLSAVIPVRTDLKVPTTVRPLSGDAVLPAAAGAARVDLGRESLGSRLCDYLTSSLIH</sequence>
<keyword evidence="2" id="KW-0472">Membrane</keyword>
<evidence type="ECO:0000313" key="4">
    <source>
        <dbReference type="Proteomes" id="UP000053859"/>
    </source>
</evidence>
<feature type="transmembrane region" description="Helical" evidence="2">
    <location>
        <begin position="191"/>
        <end position="216"/>
    </location>
</feature>
<keyword evidence="2" id="KW-0812">Transmembrane</keyword>
<dbReference type="InterPro" id="IPR049694">
    <property type="entry name" value="Daptide_HExxH"/>
</dbReference>
<name>A0A0K8PP94_STRAJ</name>
<feature type="transmembrane region" description="Helical" evidence="2">
    <location>
        <begin position="347"/>
        <end position="365"/>
    </location>
</feature>
<evidence type="ECO:0000256" key="2">
    <source>
        <dbReference type="SAM" id="Phobius"/>
    </source>
</evidence>
<organism evidence="3 4">
    <name type="scientific">Streptomyces azureus</name>
    <dbReference type="NCBI Taxonomy" id="146537"/>
    <lineage>
        <taxon>Bacteria</taxon>
        <taxon>Bacillati</taxon>
        <taxon>Actinomycetota</taxon>
        <taxon>Actinomycetes</taxon>
        <taxon>Kitasatosporales</taxon>
        <taxon>Streptomycetaceae</taxon>
        <taxon>Streptomyces</taxon>
    </lineage>
</organism>
<feature type="transmembrane region" description="Helical" evidence="2">
    <location>
        <begin position="283"/>
        <end position="302"/>
    </location>
</feature>
<dbReference type="AlphaFoldDB" id="A0A0K8PP94"/>